<name>A0A420WG49_9PROT</name>
<accession>A0A420WG49</accession>
<dbReference type="RefSeq" id="WP_008946313.1">
    <property type="nucleotide sequence ID" value="NZ_RBIG01000002.1"/>
</dbReference>
<dbReference type="AlphaFoldDB" id="A0A420WG49"/>
<evidence type="ECO:0000256" key="1">
    <source>
        <dbReference type="SAM" id="SignalP"/>
    </source>
</evidence>
<comment type="caution">
    <text evidence="2">The sequence shown here is derived from an EMBL/GenBank/DDBJ whole genome shotgun (WGS) entry which is preliminary data.</text>
</comment>
<dbReference type="Proteomes" id="UP000277424">
    <property type="component" value="Unassembled WGS sequence"/>
</dbReference>
<organism evidence="2 3">
    <name type="scientific">Oceanibaculum indicum</name>
    <dbReference type="NCBI Taxonomy" id="526216"/>
    <lineage>
        <taxon>Bacteria</taxon>
        <taxon>Pseudomonadati</taxon>
        <taxon>Pseudomonadota</taxon>
        <taxon>Alphaproteobacteria</taxon>
        <taxon>Rhodospirillales</taxon>
        <taxon>Oceanibaculaceae</taxon>
        <taxon>Oceanibaculum</taxon>
    </lineage>
</organism>
<feature type="chain" id="PRO_5019578039" evidence="1">
    <location>
        <begin position="29"/>
        <end position="167"/>
    </location>
</feature>
<keyword evidence="1" id="KW-0732">Signal</keyword>
<evidence type="ECO:0000313" key="3">
    <source>
        <dbReference type="Proteomes" id="UP000277424"/>
    </source>
</evidence>
<protein>
    <submittedName>
        <fullName evidence="2">Uncharacterized protein</fullName>
    </submittedName>
</protein>
<gene>
    <name evidence="2" type="ORF">BCL74_1876</name>
</gene>
<proteinExistence type="predicted"/>
<dbReference type="EMBL" id="RBIG01000002">
    <property type="protein sequence ID" value="RKQ69942.1"/>
    <property type="molecule type" value="Genomic_DNA"/>
</dbReference>
<evidence type="ECO:0000313" key="2">
    <source>
        <dbReference type="EMBL" id="RKQ69942.1"/>
    </source>
</evidence>
<sequence length="167" mass="17739">MKKTALKRGLAALAVLATVAGTPAVSFAACATPKESAALEARVLLSELMVAALSCNQRPSYNAVVTRYQGEMASTGKALKGYFARVHGARSAQELNGFVTRMANEASQRSLSDFATFCSAAEGKFAALMDERQPHNFERFAGLQPEASSHGVEVCQYTAANTASRTR</sequence>
<feature type="signal peptide" evidence="1">
    <location>
        <begin position="1"/>
        <end position="28"/>
    </location>
</feature>
<dbReference type="PROSITE" id="PS51257">
    <property type="entry name" value="PROKAR_LIPOPROTEIN"/>
    <property type="match status" value="1"/>
</dbReference>
<dbReference type="OrthoDB" id="7365380at2"/>
<reference evidence="2 3" key="1">
    <citation type="submission" date="2018-10" db="EMBL/GenBank/DDBJ databases">
        <title>Comparative analysis of microorganisms from saline springs in Andes Mountain Range, Colombia.</title>
        <authorList>
            <person name="Rubin E."/>
        </authorList>
    </citation>
    <scope>NUCLEOTIDE SEQUENCE [LARGE SCALE GENOMIC DNA]</scope>
    <source>
        <strain evidence="2 3">USBA 36</strain>
    </source>
</reference>